<comment type="catalytic activity">
    <reaction evidence="9 12">
        <text>L-proline + NADP(+) = (S)-1-pyrroline-5-carboxylate + NADPH + 2 H(+)</text>
        <dbReference type="Rhea" id="RHEA:14109"/>
        <dbReference type="ChEBI" id="CHEBI:15378"/>
        <dbReference type="ChEBI" id="CHEBI:17388"/>
        <dbReference type="ChEBI" id="CHEBI:57783"/>
        <dbReference type="ChEBI" id="CHEBI:58349"/>
        <dbReference type="ChEBI" id="CHEBI:60039"/>
        <dbReference type="EC" id="1.5.1.2"/>
    </reaction>
</comment>
<evidence type="ECO:0000256" key="1">
    <source>
        <dbReference type="ARBA" id="ARBA00004496"/>
    </source>
</evidence>
<dbReference type="InterPro" id="IPR036291">
    <property type="entry name" value="NAD(P)-bd_dom_sf"/>
</dbReference>
<evidence type="ECO:0000256" key="3">
    <source>
        <dbReference type="ARBA" id="ARBA00022490"/>
    </source>
</evidence>
<dbReference type="FunFam" id="3.40.50.720:FF:000190">
    <property type="entry name" value="Pyrroline-5-carboxylate reductase"/>
    <property type="match status" value="1"/>
</dbReference>
<dbReference type="InterPro" id="IPR008927">
    <property type="entry name" value="6-PGluconate_DH-like_C_sf"/>
</dbReference>
<keyword evidence="16" id="KW-1185">Reference proteome</keyword>
<accession>A0A4R7KRV0</accession>
<dbReference type="AlphaFoldDB" id="A0A4R7KRV0"/>
<keyword evidence="4 9" id="KW-0028">Amino-acid biosynthesis</keyword>
<evidence type="ECO:0000256" key="7">
    <source>
        <dbReference type="ARBA" id="ARBA00023002"/>
    </source>
</evidence>
<dbReference type="InterPro" id="IPR029036">
    <property type="entry name" value="P5CR_dimer"/>
</dbReference>
<protein>
    <recommendedName>
        <fullName evidence="9 10">Pyrroline-5-carboxylate reductase</fullName>
        <shortName evidence="9">P5C reductase</shortName>
        <shortName evidence="9">P5CR</shortName>
        <ecNumber evidence="9 10">1.5.1.2</ecNumber>
    </recommendedName>
    <alternativeName>
        <fullName evidence="9">PCA reductase</fullName>
    </alternativeName>
</protein>
<dbReference type="Gene3D" id="1.10.3730.10">
    <property type="entry name" value="ProC C-terminal domain-like"/>
    <property type="match status" value="1"/>
</dbReference>
<comment type="function">
    <text evidence="8 9">Catalyzes the reduction of 1-pyrroline-5-carboxylate (PCA) to L-proline.</text>
</comment>
<evidence type="ECO:0000256" key="2">
    <source>
        <dbReference type="ARBA" id="ARBA00005525"/>
    </source>
</evidence>
<keyword evidence="7 9" id="KW-0560">Oxidoreductase</keyword>
<dbReference type="Pfam" id="PF14748">
    <property type="entry name" value="P5CR_dimer"/>
    <property type="match status" value="1"/>
</dbReference>
<gene>
    <name evidence="9" type="primary">proC</name>
    <name evidence="15" type="ORF">EDD71_10621</name>
</gene>
<evidence type="ECO:0000256" key="8">
    <source>
        <dbReference type="ARBA" id="ARBA00058118"/>
    </source>
</evidence>
<comment type="catalytic activity">
    <reaction evidence="9">
        <text>L-proline + NAD(+) = (S)-1-pyrroline-5-carboxylate + NADH + 2 H(+)</text>
        <dbReference type="Rhea" id="RHEA:14105"/>
        <dbReference type="ChEBI" id="CHEBI:15378"/>
        <dbReference type="ChEBI" id="CHEBI:17388"/>
        <dbReference type="ChEBI" id="CHEBI:57540"/>
        <dbReference type="ChEBI" id="CHEBI:57945"/>
        <dbReference type="ChEBI" id="CHEBI:60039"/>
        <dbReference type="EC" id="1.5.1.2"/>
    </reaction>
</comment>
<feature type="domain" description="Pyrroline-5-carboxylate reductase dimerisation" evidence="14">
    <location>
        <begin position="158"/>
        <end position="257"/>
    </location>
</feature>
<dbReference type="PIRSF" id="PIRSF000193">
    <property type="entry name" value="Pyrrol-5-carb_rd"/>
    <property type="match status" value="1"/>
</dbReference>
<dbReference type="SUPFAM" id="SSF48179">
    <property type="entry name" value="6-phosphogluconate dehydrogenase C-terminal domain-like"/>
    <property type="match status" value="1"/>
</dbReference>
<evidence type="ECO:0000259" key="14">
    <source>
        <dbReference type="Pfam" id="PF14748"/>
    </source>
</evidence>
<dbReference type="EC" id="1.5.1.2" evidence="9 10"/>
<dbReference type="Pfam" id="PF03807">
    <property type="entry name" value="F420_oxidored"/>
    <property type="match status" value="1"/>
</dbReference>
<dbReference type="Proteomes" id="UP000295325">
    <property type="component" value="Unassembled WGS sequence"/>
</dbReference>
<dbReference type="GO" id="GO:0004735">
    <property type="term" value="F:pyrroline-5-carboxylate reductase activity"/>
    <property type="evidence" value="ECO:0007669"/>
    <property type="project" value="UniProtKB-UniRule"/>
</dbReference>
<dbReference type="NCBIfam" id="TIGR00112">
    <property type="entry name" value="proC"/>
    <property type="match status" value="1"/>
</dbReference>
<evidence type="ECO:0000313" key="15">
    <source>
        <dbReference type="EMBL" id="TDT61537.1"/>
    </source>
</evidence>
<dbReference type="PROSITE" id="PS00521">
    <property type="entry name" value="P5CR"/>
    <property type="match status" value="1"/>
</dbReference>
<dbReference type="HAMAP" id="MF_01925">
    <property type="entry name" value="P5C_reductase"/>
    <property type="match status" value="1"/>
</dbReference>
<dbReference type="Gene3D" id="3.40.50.720">
    <property type="entry name" value="NAD(P)-binding Rossmann-like Domain"/>
    <property type="match status" value="1"/>
</dbReference>
<reference evidence="15 16" key="1">
    <citation type="submission" date="2019-03" db="EMBL/GenBank/DDBJ databases">
        <title>Genomic Encyclopedia of Type Strains, Phase IV (KMG-IV): sequencing the most valuable type-strain genomes for metagenomic binning, comparative biology and taxonomic classification.</title>
        <authorList>
            <person name="Goeker M."/>
        </authorList>
    </citation>
    <scope>NUCLEOTIDE SEQUENCE [LARGE SCALE GENOMIC DNA]</scope>
    <source>
        <strain evidence="15 16">DSM 24455</strain>
    </source>
</reference>
<keyword evidence="5 9" id="KW-0641">Proline biosynthesis</keyword>
<dbReference type="GO" id="GO:0055129">
    <property type="term" value="P:L-proline biosynthetic process"/>
    <property type="evidence" value="ECO:0007669"/>
    <property type="project" value="UniProtKB-UniRule"/>
</dbReference>
<dbReference type="InterPro" id="IPR053790">
    <property type="entry name" value="P5CR-like_CS"/>
</dbReference>
<comment type="pathway">
    <text evidence="9 12">Amino-acid biosynthesis; L-proline biosynthesis; L-proline from L-glutamate 5-semialdehyde: step 1/1.</text>
</comment>
<evidence type="ECO:0000256" key="4">
    <source>
        <dbReference type="ARBA" id="ARBA00022605"/>
    </source>
</evidence>
<evidence type="ECO:0000256" key="6">
    <source>
        <dbReference type="ARBA" id="ARBA00022857"/>
    </source>
</evidence>
<dbReference type="GO" id="GO:0005737">
    <property type="term" value="C:cytoplasm"/>
    <property type="evidence" value="ECO:0007669"/>
    <property type="project" value="UniProtKB-SubCell"/>
</dbReference>
<dbReference type="OrthoDB" id="9805754at2"/>
<evidence type="ECO:0000313" key="16">
    <source>
        <dbReference type="Proteomes" id="UP000295325"/>
    </source>
</evidence>
<comment type="caution">
    <text evidence="15">The sequence shown here is derived from an EMBL/GenBank/DDBJ whole genome shotgun (WGS) entry which is preliminary data.</text>
</comment>
<evidence type="ECO:0000256" key="12">
    <source>
        <dbReference type="RuleBase" id="RU003903"/>
    </source>
</evidence>
<dbReference type="InterPro" id="IPR000304">
    <property type="entry name" value="Pyrroline-COOH_reductase"/>
</dbReference>
<keyword evidence="3 9" id="KW-0963">Cytoplasm</keyword>
<dbReference type="RefSeq" id="WP_133627651.1">
    <property type="nucleotide sequence ID" value="NZ_SOAZ01000006.1"/>
</dbReference>
<dbReference type="SUPFAM" id="SSF51735">
    <property type="entry name" value="NAD(P)-binding Rossmann-fold domains"/>
    <property type="match status" value="1"/>
</dbReference>
<evidence type="ECO:0000256" key="11">
    <source>
        <dbReference type="PIRSR" id="PIRSR000193-1"/>
    </source>
</evidence>
<evidence type="ECO:0000256" key="9">
    <source>
        <dbReference type="HAMAP-Rule" id="MF_01925"/>
    </source>
</evidence>
<dbReference type="EMBL" id="SOAZ01000006">
    <property type="protein sequence ID" value="TDT61537.1"/>
    <property type="molecule type" value="Genomic_DNA"/>
</dbReference>
<evidence type="ECO:0000259" key="13">
    <source>
        <dbReference type="Pfam" id="PF03807"/>
    </source>
</evidence>
<comment type="similarity">
    <text evidence="2 9 12">Belongs to the pyrroline-5-carboxylate reductase family.</text>
</comment>
<dbReference type="FunFam" id="1.10.3730.10:FF:000001">
    <property type="entry name" value="Pyrroline-5-carboxylate reductase"/>
    <property type="match status" value="1"/>
</dbReference>
<evidence type="ECO:0000256" key="10">
    <source>
        <dbReference type="NCBIfam" id="TIGR00112"/>
    </source>
</evidence>
<comment type="subcellular location">
    <subcellularLocation>
        <location evidence="1 9">Cytoplasm</location>
    </subcellularLocation>
</comment>
<proteinExistence type="inferred from homology"/>
<dbReference type="PANTHER" id="PTHR11645">
    <property type="entry name" value="PYRROLINE-5-CARBOXYLATE REDUCTASE"/>
    <property type="match status" value="1"/>
</dbReference>
<feature type="binding site" evidence="11">
    <location>
        <begin position="5"/>
        <end position="10"/>
    </location>
    <ligand>
        <name>NADP(+)</name>
        <dbReference type="ChEBI" id="CHEBI:58349"/>
    </ligand>
</feature>
<feature type="domain" description="Pyrroline-5-carboxylate reductase catalytic N-terminal" evidence="13">
    <location>
        <begin position="2"/>
        <end position="94"/>
    </location>
</feature>
<evidence type="ECO:0000256" key="5">
    <source>
        <dbReference type="ARBA" id="ARBA00022650"/>
    </source>
</evidence>
<dbReference type="InterPro" id="IPR028939">
    <property type="entry name" value="P5C_Rdtase_cat_N"/>
</dbReference>
<dbReference type="UniPathway" id="UPA00098">
    <property type="reaction ID" value="UER00361"/>
</dbReference>
<sequence length="264" mass="28814">MIGFIGAGNMATAIIKGMLEDKINKENIFVYDVNGEKLQFMSKLGVNICSGLKELVTNSKYIFLSVKPNVYDSVLNEIKDIISEEKVIVTMAAGYEIARVKSIIGNKKTVRTMPNTPALVGQGFTAVCFDELIEEEEKEKVISMLKTFSHVQEIKEPFINAYSAVSGSGPAFVFMLIEAMADAAVLMGIPRAEAYRAVEATVLGSASLALKTGKHPGELKDMVCSPGGTTIEGVRTLEEKNFRGAVIECLINTYKKNLDITKIR</sequence>
<organism evidence="15 16">
    <name type="scientific">Fonticella tunisiensis</name>
    <dbReference type="NCBI Taxonomy" id="1096341"/>
    <lineage>
        <taxon>Bacteria</taxon>
        <taxon>Bacillati</taxon>
        <taxon>Bacillota</taxon>
        <taxon>Clostridia</taxon>
        <taxon>Eubacteriales</taxon>
        <taxon>Clostridiaceae</taxon>
        <taxon>Fonticella</taxon>
    </lineage>
</organism>
<keyword evidence="6 9" id="KW-0521">NADP</keyword>
<name>A0A4R7KRV0_9CLOT</name>
<dbReference type="PANTHER" id="PTHR11645:SF0">
    <property type="entry name" value="PYRROLINE-5-CARBOXYLATE REDUCTASE 3"/>
    <property type="match status" value="1"/>
</dbReference>